<dbReference type="PROSITE" id="PS00584">
    <property type="entry name" value="PFKB_KINASES_2"/>
    <property type="match status" value="1"/>
</dbReference>
<evidence type="ECO:0000256" key="4">
    <source>
        <dbReference type="ARBA" id="ARBA00022777"/>
    </source>
</evidence>
<dbReference type="SUPFAM" id="SSF53613">
    <property type="entry name" value="Ribokinase-like"/>
    <property type="match status" value="1"/>
</dbReference>
<reference evidence="9" key="1">
    <citation type="journal article" date="2019" name="Int. J. Syst. Evol. Microbiol.">
        <title>The Global Catalogue of Microorganisms (GCM) 10K type strain sequencing project: providing services to taxonomists for standard genome sequencing and annotation.</title>
        <authorList>
            <consortium name="The Broad Institute Genomics Platform"/>
            <consortium name="The Broad Institute Genome Sequencing Center for Infectious Disease"/>
            <person name="Wu L."/>
            <person name="Ma J."/>
        </authorList>
    </citation>
    <scope>NUCLEOTIDE SEQUENCE [LARGE SCALE GENOMIC DNA]</scope>
    <source>
        <strain evidence="9">WYCCWR 12678</strain>
    </source>
</reference>
<evidence type="ECO:0000256" key="3">
    <source>
        <dbReference type="ARBA" id="ARBA00022741"/>
    </source>
</evidence>
<comment type="similarity">
    <text evidence="1 6">Belongs to the carbohydrate kinase PfkB family.</text>
</comment>
<dbReference type="InterPro" id="IPR002173">
    <property type="entry name" value="Carboh/pur_kinase_PfkB_CS"/>
</dbReference>
<gene>
    <name evidence="8" type="ORF">ACFO8Q_05750</name>
</gene>
<dbReference type="InterPro" id="IPR011611">
    <property type="entry name" value="PfkB_dom"/>
</dbReference>
<evidence type="ECO:0000256" key="5">
    <source>
        <dbReference type="ARBA" id="ARBA00022840"/>
    </source>
</evidence>
<proteinExistence type="inferred from homology"/>
<feature type="domain" description="Carbohydrate kinase PfkB" evidence="7">
    <location>
        <begin position="2"/>
        <end position="311"/>
    </location>
</feature>
<dbReference type="PANTHER" id="PTHR43085:SF1">
    <property type="entry name" value="PSEUDOURIDINE KINASE-RELATED"/>
    <property type="match status" value="1"/>
</dbReference>
<name>A0ABV9PYJ5_9BACL</name>
<organism evidence="8 9">
    <name type="scientific">Effusibacillus consociatus</name>
    <dbReference type="NCBI Taxonomy" id="1117041"/>
    <lineage>
        <taxon>Bacteria</taxon>
        <taxon>Bacillati</taxon>
        <taxon>Bacillota</taxon>
        <taxon>Bacilli</taxon>
        <taxon>Bacillales</taxon>
        <taxon>Alicyclobacillaceae</taxon>
        <taxon>Effusibacillus</taxon>
    </lineage>
</organism>
<evidence type="ECO:0000256" key="1">
    <source>
        <dbReference type="ARBA" id="ARBA00010688"/>
    </source>
</evidence>
<keyword evidence="2 6" id="KW-0808">Transferase</keyword>
<protein>
    <submittedName>
        <fullName evidence="8">PfkB family carbohydrate kinase</fullName>
    </submittedName>
</protein>
<keyword evidence="5" id="KW-0067">ATP-binding</keyword>
<dbReference type="EMBL" id="JBHSHC010000033">
    <property type="protein sequence ID" value="MFC4766870.1"/>
    <property type="molecule type" value="Genomic_DNA"/>
</dbReference>
<dbReference type="GO" id="GO:0016301">
    <property type="term" value="F:kinase activity"/>
    <property type="evidence" value="ECO:0007669"/>
    <property type="project" value="UniProtKB-KW"/>
</dbReference>
<evidence type="ECO:0000259" key="7">
    <source>
        <dbReference type="Pfam" id="PF00294"/>
    </source>
</evidence>
<comment type="caution">
    <text evidence="8">The sequence shown here is derived from an EMBL/GenBank/DDBJ whole genome shotgun (WGS) entry which is preliminary data.</text>
</comment>
<dbReference type="Pfam" id="PF00294">
    <property type="entry name" value="PfkB"/>
    <property type="match status" value="1"/>
</dbReference>
<dbReference type="CDD" id="cd01167">
    <property type="entry name" value="bac_FRK"/>
    <property type="match status" value="1"/>
</dbReference>
<evidence type="ECO:0000256" key="6">
    <source>
        <dbReference type="RuleBase" id="RU003704"/>
    </source>
</evidence>
<dbReference type="InterPro" id="IPR050306">
    <property type="entry name" value="PfkB_Carbo_kinase"/>
</dbReference>
<evidence type="ECO:0000256" key="2">
    <source>
        <dbReference type="ARBA" id="ARBA00022679"/>
    </source>
</evidence>
<dbReference type="InterPro" id="IPR029056">
    <property type="entry name" value="Ribokinase-like"/>
</dbReference>
<sequence length="346" mass="38387">MDVVSLGEMLIDFVPDRRGSLDEVESFRKSPGGAPANVAVAVTRLGGKAAFLGKIGLDPFGRYLVEVLEREGVDTRGVVLTEEAKTGLAFVALDESGDRSFLFYRDPSADMLLRECEINEEVLREGLVFHFGSVTQIHPESRLATLMAAKRAREFGKIVSFDVNLRLHLWPGKEEALEQIQRSLPLCDILKVSEEEMELLAGTDDLMKGAEALRAYGPRLVLITLGERGTYYQTADLTGRVPSFRVKPVDTTGAGDAFAGGFLLQMCDRMRGRSFDQVIGFEEELREVIRYANAVGAFTVTRHGAIPALPTKAEVFEFMYAGRGKINKNNPFPRPERKFNVYKEKG</sequence>
<dbReference type="Gene3D" id="3.40.1190.20">
    <property type="match status" value="1"/>
</dbReference>
<accession>A0ABV9PYJ5</accession>
<keyword evidence="9" id="KW-1185">Reference proteome</keyword>
<dbReference type="Proteomes" id="UP001596002">
    <property type="component" value="Unassembled WGS sequence"/>
</dbReference>
<keyword evidence="4 6" id="KW-0418">Kinase</keyword>
<dbReference type="RefSeq" id="WP_380024762.1">
    <property type="nucleotide sequence ID" value="NZ_JBHSHC010000033.1"/>
</dbReference>
<dbReference type="PRINTS" id="PR00990">
    <property type="entry name" value="RIBOKINASE"/>
</dbReference>
<dbReference type="InterPro" id="IPR002139">
    <property type="entry name" value="Ribo/fructo_kinase"/>
</dbReference>
<keyword evidence="3" id="KW-0547">Nucleotide-binding</keyword>
<dbReference type="PANTHER" id="PTHR43085">
    <property type="entry name" value="HEXOKINASE FAMILY MEMBER"/>
    <property type="match status" value="1"/>
</dbReference>
<evidence type="ECO:0000313" key="8">
    <source>
        <dbReference type="EMBL" id="MFC4766870.1"/>
    </source>
</evidence>
<evidence type="ECO:0000313" key="9">
    <source>
        <dbReference type="Proteomes" id="UP001596002"/>
    </source>
</evidence>
<dbReference type="PROSITE" id="PS00583">
    <property type="entry name" value="PFKB_KINASES_1"/>
    <property type="match status" value="1"/>
</dbReference>